<gene>
    <name evidence="7" type="ORF">AVDCRST_MAG11-1167</name>
</gene>
<sequence length="290" mass="29720">MTARQWWLFAAVSVLWGVPYFFIRVAVDAGLTPGFVAFSRVVLGFAVLLPVALRAGALRGLAARWRWILAYTVLEIAIPFPLIAWGEQRISSSLTAILIASLPLVVAVVGGYVDPAERARGLRLGGLLLGFGGVVLLLGLDVAGEPRELAGAGAVLIATLGYAAGPMIIKHRLRELQPLGPVCASLALASILLAPLGVLGAPTAVPEADAIASIVVLGIACSALAFLAFFALIAAIGPGRASVITYVNPVIAVALGVALLGERPGPAALAGLLLVLAGSWLATGGRLPPR</sequence>
<dbReference type="InterPro" id="IPR000620">
    <property type="entry name" value="EamA_dom"/>
</dbReference>
<organism evidence="7">
    <name type="scientific">uncultured Gemmatimonadaceae bacterium</name>
    <dbReference type="NCBI Taxonomy" id="246130"/>
    <lineage>
        <taxon>Bacteria</taxon>
        <taxon>Pseudomonadati</taxon>
        <taxon>Gemmatimonadota</taxon>
        <taxon>Gemmatimonadia</taxon>
        <taxon>Gemmatimonadales</taxon>
        <taxon>Gemmatimonadaceae</taxon>
        <taxon>environmental samples</taxon>
    </lineage>
</organism>
<feature type="transmembrane region" description="Helical" evidence="5">
    <location>
        <begin position="7"/>
        <end position="27"/>
    </location>
</feature>
<feature type="domain" description="EamA" evidence="6">
    <location>
        <begin position="8"/>
        <end position="138"/>
    </location>
</feature>
<keyword evidence="4 5" id="KW-0472">Membrane</keyword>
<feature type="non-terminal residue" evidence="7">
    <location>
        <position position="290"/>
    </location>
</feature>
<keyword evidence="2 5" id="KW-0812">Transmembrane</keyword>
<dbReference type="PANTHER" id="PTHR32322">
    <property type="entry name" value="INNER MEMBRANE TRANSPORTER"/>
    <property type="match status" value="1"/>
</dbReference>
<dbReference type="Pfam" id="PF00892">
    <property type="entry name" value="EamA"/>
    <property type="match status" value="2"/>
</dbReference>
<keyword evidence="3 5" id="KW-1133">Transmembrane helix</keyword>
<feature type="transmembrane region" description="Helical" evidence="5">
    <location>
        <begin position="211"/>
        <end position="236"/>
    </location>
</feature>
<evidence type="ECO:0000313" key="7">
    <source>
        <dbReference type="EMBL" id="CAA9306167.1"/>
    </source>
</evidence>
<feature type="transmembrane region" description="Helical" evidence="5">
    <location>
        <begin position="267"/>
        <end position="287"/>
    </location>
</feature>
<dbReference type="EMBL" id="CADCTU010000266">
    <property type="protein sequence ID" value="CAA9306167.1"/>
    <property type="molecule type" value="Genomic_DNA"/>
</dbReference>
<feature type="transmembrane region" description="Helical" evidence="5">
    <location>
        <begin position="181"/>
        <end position="205"/>
    </location>
</feature>
<evidence type="ECO:0000259" key="6">
    <source>
        <dbReference type="Pfam" id="PF00892"/>
    </source>
</evidence>
<dbReference type="InterPro" id="IPR050638">
    <property type="entry name" value="AA-Vitamin_Transporters"/>
</dbReference>
<feature type="transmembrane region" description="Helical" evidence="5">
    <location>
        <begin position="65"/>
        <end position="84"/>
    </location>
</feature>
<name>A0A6J4KIT3_9BACT</name>
<dbReference type="SUPFAM" id="SSF103481">
    <property type="entry name" value="Multidrug resistance efflux transporter EmrE"/>
    <property type="match status" value="2"/>
</dbReference>
<evidence type="ECO:0000256" key="2">
    <source>
        <dbReference type="ARBA" id="ARBA00022692"/>
    </source>
</evidence>
<accession>A0A6J4KIT3</accession>
<proteinExistence type="predicted"/>
<reference evidence="7" key="1">
    <citation type="submission" date="2020-02" db="EMBL/GenBank/DDBJ databases">
        <authorList>
            <person name="Meier V. D."/>
        </authorList>
    </citation>
    <scope>NUCLEOTIDE SEQUENCE</scope>
    <source>
        <strain evidence="7">AVDCRST_MAG11</strain>
    </source>
</reference>
<feature type="transmembrane region" description="Helical" evidence="5">
    <location>
        <begin position="243"/>
        <end position="261"/>
    </location>
</feature>
<evidence type="ECO:0000256" key="3">
    <source>
        <dbReference type="ARBA" id="ARBA00022989"/>
    </source>
</evidence>
<evidence type="ECO:0000256" key="5">
    <source>
        <dbReference type="SAM" id="Phobius"/>
    </source>
</evidence>
<feature type="transmembrane region" description="Helical" evidence="5">
    <location>
        <begin position="33"/>
        <end position="53"/>
    </location>
</feature>
<evidence type="ECO:0000256" key="1">
    <source>
        <dbReference type="ARBA" id="ARBA00004141"/>
    </source>
</evidence>
<feature type="transmembrane region" description="Helical" evidence="5">
    <location>
        <begin position="149"/>
        <end position="169"/>
    </location>
</feature>
<feature type="transmembrane region" description="Helical" evidence="5">
    <location>
        <begin position="90"/>
        <end position="112"/>
    </location>
</feature>
<comment type="subcellular location">
    <subcellularLocation>
        <location evidence="1">Membrane</location>
        <topology evidence="1">Multi-pass membrane protein</topology>
    </subcellularLocation>
</comment>
<dbReference type="PANTHER" id="PTHR32322:SF9">
    <property type="entry name" value="AMINO-ACID METABOLITE EFFLUX PUMP-RELATED"/>
    <property type="match status" value="1"/>
</dbReference>
<evidence type="ECO:0000256" key="4">
    <source>
        <dbReference type="ARBA" id="ARBA00023136"/>
    </source>
</evidence>
<protein>
    <submittedName>
        <fullName evidence="7">Permease of the drug/metabolite transporter (DMT) superfamily</fullName>
    </submittedName>
</protein>
<dbReference type="InterPro" id="IPR037185">
    <property type="entry name" value="EmrE-like"/>
</dbReference>
<feature type="transmembrane region" description="Helical" evidence="5">
    <location>
        <begin position="124"/>
        <end position="143"/>
    </location>
</feature>
<dbReference type="AlphaFoldDB" id="A0A6J4KIT3"/>
<dbReference type="GO" id="GO:0016020">
    <property type="term" value="C:membrane"/>
    <property type="evidence" value="ECO:0007669"/>
    <property type="project" value="UniProtKB-SubCell"/>
</dbReference>
<feature type="domain" description="EamA" evidence="6">
    <location>
        <begin position="151"/>
        <end position="282"/>
    </location>
</feature>